<protein>
    <submittedName>
        <fullName evidence="7">NADPH oxidase activator 1 isoform X3</fullName>
    </submittedName>
</protein>
<dbReference type="PANTHER" id="PTHR15175:SF4">
    <property type="entry name" value="NADPH OXIDASE ACTIVATOR 1"/>
    <property type="match status" value="1"/>
</dbReference>
<feature type="compositionally biased region" description="Polar residues" evidence="4">
    <location>
        <begin position="322"/>
        <end position="334"/>
    </location>
</feature>
<evidence type="ECO:0000256" key="1">
    <source>
        <dbReference type="ARBA" id="ARBA00008051"/>
    </source>
</evidence>
<dbReference type="Pfam" id="PF00018">
    <property type="entry name" value="SH3_1"/>
    <property type="match status" value="1"/>
</dbReference>
<evidence type="ECO:0000313" key="6">
    <source>
        <dbReference type="Proteomes" id="UP001652581"/>
    </source>
</evidence>
<dbReference type="Gene3D" id="2.30.30.40">
    <property type="entry name" value="SH3 Domains"/>
    <property type="match status" value="1"/>
</dbReference>
<dbReference type="PRINTS" id="PR00499">
    <property type="entry name" value="P67PHOX"/>
</dbReference>
<keyword evidence="6" id="KW-1185">Reference proteome</keyword>
<proteinExistence type="inferred from homology"/>
<dbReference type="PANTHER" id="PTHR15175">
    <property type="entry name" value="NEUTROPHIL CYTOSOLIC FACTOR 2, NEUTROPHIL NADPH OXIDASE FACTOR 2"/>
    <property type="match status" value="1"/>
</dbReference>
<dbReference type="AlphaFoldDB" id="A0A6J3AJU1"/>
<dbReference type="Pfam" id="PF00564">
    <property type="entry name" value="PB1"/>
    <property type="match status" value="1"/>
</dbReference>
<dbReference type="GO" id="GO:0042554">
    <property type="term" value="P:superoxide anion generation"/>
    <property type="evidence" value="ECO:0007669"/>
    <property type="project" value="TreeGrafter"/>
</dbReference>
<reference evidence="7" key="1">
    <citation type="submission" date="2025-08" db="UniProtKB">
        <authorList>
            <consortium name="RefSeq"/>
        </authorList>
    </citation>
    <scope>IDENTIFICATION</scope>
</reference>
<dbReference type="SUPFAM" id="SSF48452">
    <property type="entry name" value="TPR-like"/>
    <property type="match status" value="1"/>
</dbReference>
<evidence type="ECO:0000256" key="2">
    <source>
        <dbReference type="ARBA" id="ARBA00022443"/>
    </source>
</evidence>
<dbReference type="KEGG" id="vpc:102540552"/>
<sequence length="524" mass="56533">MPSLGDLVRDWHQGAQAVERGDWDCALRLFSGIPEPPARLCFNVGCVHLLAGDPEAALQAFDQAVTKDACMAVGFFQRGVANFQLERFWEALSDFQLALAQLRDNATIDYTQLGLRFKLQAWEAQPCSWPPGSVGLEGGALGGCLPRSRSRCSRKRTAFPALWKPPVSQQAAHEVRFNMAAAQCQLGLWAEATRSLEKAISQGPDGARDDLDVALGQVQKQAPLQPRQVPGGEVFRPHRRHLEHLEPVDFLGKAKVVACTVPDDQHEDIQPQQPQVHDVHGEAGPWAAIRACDNRPYRAGTLCDPRTPLDAEMEVSAGQAGQADSCTLATSDEQGTPMEQAGQQVPPGPLVAGEPGPGSSEDPAGVREVAAGGPESLVTIMVQCAFTLALKAPRGADLSSLRALLSQALPPQAQHGQLRYRDPSDDRCWVPLTGEEALQRAWQGAAAGRGRLQLQCQGVGGRPVLYQVVAQHSYRAQGPEDLGLRPGDTVDVLCEVDQAWLEGHCDGRIGIFPKCFVVPAGRRT</sequence>
<dbReference type="RefSeq" id="XP_031532921.2">
    <property type="nucleotide sequence ID" value="XM_031677061.2"/>
</dbReference>
<organism evidence="6 7">
    <name type="scientific">Vicugna pacos</name>
    <name type="common">Alpaca</name>
    <name type="synonym">Lama pacos</name>
    <dbReference type="NCBI Taxonomy" id="30538"/>
    <lineage>
        <taxon>Eukaryota</taxon>
        <taxon>Metazoa</taxon>
        <taxon>Chordata</taxon>
        <taxon>Craniata</taxon>
        <taxon>Vertebrata</taxon>
        <taxon>Euteleostomi</taxon>
        <taxon>Mammalia</taxon>
        <taxon>Eutheria</taxon>
        <taxon>Laurasiatheria</taxon>
        <taxon>Artiodactyla</taxon>
        <taxon>Tylopoda</taxon>
        <taxon>Camelidae</taxon>
        <taxon>Vicugna</taxon>
    </lineage>
</organism>
<feature type="domain" description="SH3" evidence="5">
    <location>
        <begin position="463"/>
        <end position="522"/>
    </location>
</feature>
<dbReference type="InterPro" id="IPR001452">
    <property type="entry name" value="SH3_domain"/>
</dbReference>
<evidence type="ECO:0000259" key="5">
    <source>
        <dbReference type="PROSITE" id="PS50002"/>
    </source>
</evidence>
<evidence type="ECO:0000313" key="7">
    <source>
        <dbReference type="RefSeq" id="XP_031532921.2"/>
    </source>
</evidence>
<accession>A0A6J3AJU1</accession>
<dbReference type="SMART" id="SM00666">
    <property type="entry name" value="PB1"/>
    <property type="match status" value="1"/>
</dbReference>
<comment type="similarity">
    <text evidence="1">Belongs to the NCF2/NOXA1 family.</text>
</comment>
<dbReference type="InterPro" id="IPR019734">
    <property type="entry name" value="TPR_rpt"/>
</dbReference>
<dbReference type="CTD" id="10811"/>
<dbReference type="GeneID" id="102540552"/>
<feature type="region of interest" description="Disordered" evidence="4">
    <location>
        <begin position="313"/>
        <end position="364"/>
    </location>
</feature>
<dbReference type="InterPro" id="IPR051864">
    <property type="entry name" value="NCF2_NOXA1"/>
</dbReference>
<dbReference type="InterPro" id="IPR011990">
    <property type="entry name" value="TPR-like_helical_dom_sf"/>
</dbReference>
<dbReference type="InterPro" id="IPR036028">
    <property type="entry name" value="SH3-like_dom_sf"/>
</dbReference>
<evidence type="ECO:0000256" key="3">
    <source>
        <dbReference type="PROSITE-ProRule" id="PRU00192"/>
    </source>
</evidence>
<gene>
    <name evidence="7" type="primary">NOXA1</name>
</gene>
<dbReference type="SMART" id="SM00028">
    <property type="entry name" value="TPR"/>
    <property type="match status" value="3"/>
</dbReference>
<dbReference type="InParanoid" id="A0A6J3AJU1"/>
<dbReference type="SUPFAM" id="SSF54277">
    <property type="entry name" value="CAD &amp; PB1 domains"/>
    <property type="match status" value="1"/>
</dbReference>
<dbReference type="Gene3D" id="1.25.40.10">
    <property type="entry name" value="Tetratricopeptide repeat domain"/>
    <property type="match status" value="1"/>
</dbReference>
<name>A0A6J3AJU1_VICPA</name>
<dbReference type="PROSITE" id="PS50002">
    <property type="entry name" value="SH3"/>
    <property type="match status" value="1"/>
</dbReference>
<dbReference type="SMART" id="SM00326">
    <property type="entry name" value="SH3"/>
    <property type="match status" value="1"/>
</dbReference>
<dbReference type="GO" id="GO:0016176">
    <property type="term" value="F:superoxide-generating NADPH oxidase activator activity"/>
    <property type="evidence" value="ECO:0007669"/>
    <property type="project" value="TreeGrafter"/>
</dbReference>
<dbReference type="Gene3D" id="3.10.20.90">
    <property type="entry name" value="Phosphatidylinositol 3-kinase Catalytic Subunit, Chain A, domain 1"/>
    <property type="match status" value="1"/>
</dbReference>
<dbReference type="Proteomes" id="UP001652581">
    <property type="component" value="Chromosome 4"/>
</dbReference>
<dbReference type="InterPro" id="IPR000270">
    <property type="entry name" value="PB1_dom"/>
</dbReference>
<dbReference type="SUPFAM" id="SSF50044">
    <property type="entry name" value="SH3-domain"/>
    <property type="match status" value="1"/>
</dbReference>
<evidence type="ECO:0000256" key="4">
    <source>
        <dbReference type="SAM" id="MobiDB-lite"/>
    </source>
</evidence>
<keyword evidence="2 3" id="KW-0728">SH3 domain</keyword>